<accession>A0AC60NS66</accession>
<protein>
    <submittedName>
        <fullName evidence="1">Uncharacterized protein</fullName>
    </submittedName>
</protein>
<keyword evidence="2" id="KW-1185">Reference proteome</keyword>
<comment type="caution">
    <text evidence="1">The sequence shown here is derived from an EMBL/GenBank/DDBJ whole genome shotgun (WGS) entry which is preliminary data.</text>
</comment>
<evidence type="ECO:0000313" key="1">
    <source>
        <dbReference type="EMBL" id="KAG0409957.1"/>
    </source>
</evidence>
<proteinExistence type="predicted"/>
<reference evidence="1 2" key="1">
    <citation type="journal article" date="2020" name="Cell">
        <title>Large-Scale Comparative Analyses of Tick Genomes Elucidate Their Genetic Diversity and Vector Capacities.</title>
        <authorList>
            <consortium name="Tick Genome and Microbiome Consortium (TIGMIC)"/>
            <person name="Jia N."/>
            <person name="Wang J."/>
            <person name="Shi W."/>
            <person name="Du L."/>
            <person name="Sun Y."/>
            <person name="Zhan W."/>
            <person name="Jiang J.F."/>
            <person name="Wang Q."/>
            <person name="Zhang B."/>
            <person name="Ji P."/>
            <person name="Bell-Sakyi L."/>
            <person name="Cui X.M."/>
            <person name="Yuan T.T."/>
            <person name="Jiang B.G."/>
            <person name="Yang W.F."/>
            <person name="Lam T.T."/>
            <person name="Chang Q.C."/>
            <person name="Ding S.J."/>
            <person name="Wang X.J."/>
            <person name="Zhu J.G."/>
            <person name="Ruan X.D."/>
            <person name="Zhao L."/>
            <person name="Wei J.T."/>
            <person name="Ye R.Z."/>
            <person name="Que T.C."/>
            <person name="Du C.H."/>
            <person name="Zhou Y.H."/>
            <person name="Cheng J.X."/>
            <person name="Dai P.F."/>
            <person name="Guo W.B."/>
            <person name="Han X.H."/>
            <person name="Huang E.J."/>
            <person name="Li L.F."/>
            <person name="Wei W."/>
            <person name="Gao Y.C."/>
            <person name="Liu J.Z."/>
            <person name="Shao H.Z."/>
            <person name="Wang X."/>
            <person name="Wang C.C."/>
            <person name="Yang T.C."/>
            <person name="Huo Q.B."/>
            <person name="Li W."/>
            <person name="Chen H.Y."/>
            <person name="Chen S.E."/>
            <person name="Zhou L.G."/>
            <person name="Ni X.B."/>
            <person name="Tian J.H."/>
            <person name="Sheng Y."/>
            <person name="Liu T."/>
            <person name="Pan Y.S."/>
            <person name="Xia L.Y."/>
            <person name="Li J."/>
            <person name="Zhao F."/>
            <person name="Cao W.C."/>
        </authorList>
    </citation>
    <scope>NUCLEOTIDE SEQUENCE [LARGE SCALE GENOMIC DNA]</scope>
    <source>
        <strain evidence="1">Iper-2018</strain>
    </source>
</reference>
<dbReference type="Proteomes" id="UP000805193">
    <property type="component" value="Unassembled WGS sequence"/>
</dbReference>
<gene>
    <name evidence="1" type="ORF">HPB47_012925</name>
</gene>
<sequence length="421" mass="47178">QDGREQRVGGAFLQLAPRMKAAQLDYCANHPRAVQLLDRLKDTLSRWLEQQSPPGSLLALTVGLSQPFRRLDKYPALLTELQRHTEESHLDRGDTQRSVFVYKEMAASCSAMRRQKELELEVLAGTVDGCDGEELQSLGELQHVGPVILVSGDDRRDRYLALFHSCLVQLSLANGRFSYQRLSVYVDSKLLRRPGREKLLHSVKNAKRTRTPGPRERPVGTPGAWPGVVPEATPTPAAMPTLQDTPPRGPQGDGAPHVEDMQLLQVIEAYCYSTTRTRHTVNSALLDCPQVIVAEDEKIIVEDTRGKVPVLEERRIFILGPLSLSFGSYSAVHSRYTIERRAYIHAACIAWLDEAMAAEQIMSLVDTVYALRDQVKELRNETSQLTRALDEERQARHRLEALLRQHLLLGACDQALVISEA</sequence>
<evidence type="ECO:0000313" key="2">
    <source>
        <dbReference type="Proteomes" id="UP000805193"/>
    </source>
</evidence>
<organism evidence="1 2">
    <name type="scientific">Ixodes persulcatus</name>
    <name type="common">Taiga tick</name>
    <dbReference type="NCBI Taxonomy" id="34615"/>
    <lineage>
        <taxon>Eukaryota</taxon>
        <taxon>Metazoa</taxon>
        <taxon>Ecdysozoa</taxon>
        <taxon>Arthropoda</taxon>
        <taxon>Chelicerata</taxon>
        <taxon>Arachnida</taxon>
        <taxon>Acari</taxon>
        <taxon>Parasitiformes</taxon>
        <taxon>Ixodida</taxon>
        <taxon>Ixodoidea</taxon>
        <taxon>Ixodidae</taxon>
        <taxon>Ixodinae</taxon>
        <taxon>Ixodes</taxon>
    </lineage>
</organism>
<feature type="non-terminal residue" evidence="1">
    <location>
        <position position="1"/>
    </location>
</feature>
<name>A0AC60NS66_IXOPE</name>
<dbReference type="EMBL" id="JABSTQ010011572">
    <property type="protein sequence ID" value="KAG0409957.1"/>
    <property type="molecule type" value="Genomic_DNA"/>
</dbReference>